<sequence>MDGMDEIVHEFLVESYENLDQLDQDLVALEGAPTSRELLSSIFRTVHTIKGTSGFLGYSNLERVSHTGESLLAELRDGARRMDQATTDVLLALVDTLRAILASIEAGRGDDHDVEPTIARIVAVQEGQTPPEPEPVAVVEPEPVAVVEPEPVAVVEPEPSAVVEPEPVTPEPEPEPAAEPARKVIGKRRATEAPAATPAQPAPAVPAPEQAEAQPEPEHHRNAAESSIRVDVELLDSLMRQVGELVLVRNQFDRLSDRGEDAELARSAQRLSLIATELQEGVMKTRMQPIEHVWNKMPRVVRDLASMLGRKVSLSMLGGETELDRSLLEAVKDPLTHLVRNAVDHGIEAPAERVAAGKPEKGQVTLRAYHAGGQVIVEIADDGHGIDPDAVAASAVRKGVRTEEQVRAMSPQEIYELLFLPGFSTAKAVTNVSGRGVGMDVVRTKIEAIGGSVDVDSQPGAGTTWRLRIPLTLAIMPALTVTCGARTFAIAQTNLLELVAVESSQLEYVGTAPVYRLRGALLPLLSLAEVLGMEQQEQASHTIAVLQADEQRFGLLVDRVLNNEEIVVKALSSRIKQIGLYSGATVLGDGDIALILDIQAIARRALIGELGQLVRASRGPEVRASGTEQQLLVVAIGEGRRVAIPLADVTRLERMPADRLERVGSREVVQYRGDLLPVARLDRVLGAMSYDQPEELLVIVLTSGGVTVAVVVGEIVDIVTDDPASHSGLEDTGLTGSTVVKDRVTELLDVSDLLHAVGIAPFDTSALDEDLVRI</sequence>
<organism evidence="13 14">
    <name type="scientific">Georgenia satyanarayanai</name>
    <dbReference type="NCBI Taxonomy" id="860221"/>
    <lineage>
        <taxon>Bacteria</taxon>
        <taxon>Bacillati</taxon>
        <taxon>Actinomycetota</taxon>
        <taxon>Actinomycetes</taxon>
        <taxon>Micrococcales</taxon>
        <taxon>Bogoriellaceae</taxon>
        <taxon>Georgenia</taxon>
    </lineage>
</organism>
<dbReference type="InterPro" id="IPR004105">
    <property type="entry name" value="CheA-like_dim"/>
</dbReference>
<dbReference type="SUPFAM" id="SSF55874">
    <property type="entry name" value="ATPase domain of HSP90 chaperone/DNA topoisomerase II/histidine kinase"/>
    <property type="match status" value="1"/>
</dbReference>
<dbReference type="EMBL" id="UETB01000002">
    <property type="protein sequence ID" value="SSA39288.1"/>
    <property type="molecule type" value="Genomic_DNA"/>
</dbReference>
<dbReference type="OrthoDB" id="9803176at2"/>
<evidence type="ECO:0000256" key="3">
    <source>
        <dbReference type="ARBA" id="ARBA00012438"/>
    </source>
</evidence>
<dbReference type="PROSITE" id="PS50894">
    <property type="entry name" value="HPT"/>
    <property type="match status" value="1"/>
</dbReference>
<dbReference type="SUPFAM" id="SSF50341">
    <property type="entry name" value="CheW-like"/>
    <property type="match status" value="2"/>
</dbReference>
<dbReference type="CDD" id="cd00088">
    <property type="entry name" value="HPT"/>
    <property type="match status" value="1"/>
</dbReference>
<keyword evidence="7" id="KW-0902">Two-component regulatory system</keyword>
<feature type="domain" description="HPt" evidence="12">
    <location>
        <begin position="1"/>
        <end position="107"/>
    </location>
</feature>
<evidence type="ECO:0000256" key="4">
    <source>
        <dbReference type="ARBA" id="ARBA00022553"/>
    </source>
</evidence>
<dbReference type="FunFam" id="3.30.565.10:FF:000016">
    <property type="entry name" value="Chemotaxis protein CheA, putative"/>
    <property type="match status" value="1"/>
</dbReference>
<dbReference type="GO" id="GO:0005737">
    <property type="term" value="C:cytoplasm"/>
    <property type="evidence" value="ECO:0007669"/>
    <property type="project" value="InterPro"/>
</dbReference>
<dbReference type="InterPro" id="IPR002545">
    <property type="entry name" value="CheW-lke_dom"/>
</dbReference>
<dbReference type="Pfam" id="PF01584">
    <property type="entry name" value="CheW"/>
    <property type="match status" value="2"/>
</dbReference>
<dbReference type="GO" id="GO:0000155">
    <property type="term" value="F:phosphorelay sensor kinase activity"/>
    <property type="evidence" value="ECO:0007669"/>
    <property type="project" value="InterPro"/>
</dbReference>
<comment type="catalytic activity">
    <reaction evidence="1">
        <text>ATP + protein L-histidine = ADP + protein N-phospho-L-histidine.</text>
        <dbReference type="EC" id="2.7.13.3"/>
    </reaction>
</comment>
<dbReference type="SMART" id="SM00260">
    <property type="entry name" value="CheW"/>
    <property type="match status" value="2"/>
</dbReference>
<dbReference type="InterPro" id="IPR036641">
    <property type="entry name" value="HPT_dom_sf"/>
</dbReference>
<evidence type="ECO:0000313" key="13">
    <source>
        <dbReference type="EMBL" id="SSA39288.1"/>
    </source>
</evidence>
<dbReference type="PROSITE" id="PS50851">
    <property type="entry name" value="CHEW"/>
    <property type="match status" value="2"/>
</dbReference>
<gene>
    <name evidence="13" type="ORF">SAMN05216184_102208</name>
</gene>
<dbReference type="InterPro" id="IPR004358">
    <property type="entry name" value="Sig_transdc_His_kin-like_C"/>
</dbReference>
<dbReference type="SMART" id="SM00387">
    <property type="entry name" value="HATPase_c"/>
    <property type="match status" value="1"/>
</dbReference>
<dbReference type="GO" id="GO:0006935">
    <property type="term" value="P:chemotaxis"/>
    <property type="evidence" value="ECO:0007669"/>
    <property type="project" value="InterPro"/>
</dbReference>
<feature type="domain" description="CheW-like" evidence="11">
    <location>
        <begin position="628"/>
        <end position="759"/>
    </location>
</feature>
<dbReference type="SUPFAM" id="SSF47384">
    <property type="entry name" value="Homodimeric domain of signal transducing histidine kinase"/>
    <property type="match status" value="1"/>
</dbReference>
<dbReference type="PRINTS" id="PR00344">
    <property type="entry name" value="BCTRLSENSOR"/>
</dbReference>
<dbReference type="InterPro" id="IPR008207">
    <property type="entry name" value="Sig_transdc_His_kin_Hpt_dom"/>
</dbReference>
<dbReference type="Pfam" id="PF02895">
    <property type="entry name" value="H-kinase_dim"/>
    <property type="match status" value="1"/>
</dbReference>
<feature type="modified residue" description="Phosphohistidine" evidence="8">
    <location>
        <position position="47"/>
    </location>
</feature>
<dbReference type="Gene3D" id="1.10.287.560">
    <property type="entry name" value="Histidine kinase CheA-like, homodimeric domain"/>
    <property type="match status" value="1"/>
</dbReference>
<reference evidence="13 14" key="1">
    <citation type="submission" date="2016-10" db="EMBL/GenBank/DDBJ databases">
        <authorList>
            <person name="Cai Z."/>
        </authorList>
    </citation>
    <scope>NUCLEOTIDE SEQUENCE [LARGE SCALE GENOMIC DNA]</scope>
    <source>
        <strain evidence="13 14">CGMCC 1.10826</strain>
    </source>
</reference>
<dbReference type="Gene3D" id="1.20.120.160">
    <property type="entry name" value="HPT domain"/>
    <property type="match status" value="1"/>
</dbReference>
<dbReference type="AlphaFoldDB" id="A0A2Y9A7C1"/>
<dbReference type="Gene3D" id="2.30.30.40">
    <property type="entry name" value="SH3 Domains"/>
    <property type="match status" value="1"/>
</dbReference>
<dbReference type="InterPro" id="IPR036061">
    <property type="entry name" value="CheW-like_dom_sf"/>
</dbReference>
<evidence type="ECO:0000313" key="14">
    <source>
        <dbReference type="Proteomes" id="UP000250222"/>
    </source>
</evidence>
<keyword evidence="5" id="KW-0808">Transferase</keyword>
<dbReference type="CDD" id="cd16916">
    <property type="entry name" value="HATPase_CheA-like"/>
    <property type="match status" value="1"/>
</dbReference>
<dbReference type="GO" id="GO:0005886">
    <property type="term" value="C:plasma membrane"/>
    <property type="evidence" value="ECO:0007669"/>
    <property type="project" value="UniProtKB-SubCell"/>
</dbReference>
<keyword evidence="4 8" id="KW-0597">Phosphoprotein</keyword>
<dbReference type="InterPro" id="IPR005467">
    <property type="entry name" value="His_kinase_dom"/>
</dbReference>
<evidence type="ECO:0000256" key="8">
    <source>
        <dbReference type="PROSITE-ProRule" id="PRU00110"/>
    </source>
</evidence>
<dbReference type="InterPro" id="IPR051315">
    <property type="entry name" value="Bact_Chemotaxis_CheA"/>
</dbReference>
<dbReference type="PROSITE" id="PS50109">
    <property type="entry name" value="HIS_KIN"/>
    <property type="match status" value="1"/>
</dbReference>
<evidence type="ECO:0000259" key="12">
    <source>
        <dbReference type="PROSITE" id="PS50894"/>
    </source>
</evidence>
<dbReference type="Gene3D" id="2.40.50.180">
    <property type="entry name" value="CheA-289, Domain 4"/>
    <property type="match status" value="1"/>
</dbReference>
<dbReference type="SMART" id="SM00073">
    <property type="entry name" value="HPT"/>
    <property type="match status" value="1"/>
</dbReference>
<dbReference type="Gene3D" id="3.30.565.10">
    <property type="entry name" value="Histidine kinase-like ATPase, C-terminal domain"/>
    <property type="match status" value="1"/>
</dbReference>
<dbReference type="Proteomes" id="UP000250222">
    <property type="component" value="Unassembled WGS sequence"/>
</dbReference>
<proteinExistence type="predicted"/>
<dbReference type="InterPro" id="IPR036097">
    <property type="entry name" value="HisK_dim/P_sf"/>
</dbReference>
<dbReference type="SUPFAM" id="SSF47226">
    <property type="entry name" value="Histidine-containing phosphotransfer domain, HPT domain"/>
    <property type="match status" value="1"/>
</dbReference>
<feature type="domain" description="Histidine kinase" evidence="10">
    <location>
        <begin position="216"/>
        <end position="473"/>
    </location>
</feature>
<dbReference type="PANTHER" id="PTHR43395">
    <property type="entry name" value="SENSOR HISTIDINE KINASE CHEA"/>
    <property type="match status" value="1"/>
</dbReference>
<keyword evidence="6 13" id="KW-0418">Kinase</keyword>
<evidence type="ECO:0000256" key="1">
    <source>
        <dbReference type="ARBA" id="ARBA00000085"/>
    </source>
</evidence>
<evidence type="ECO:0000256" key="2">
    <source>
        <dbReference type="ARBA" id="ARBA00004236"/>
    </source>
</evidence>
<dbReference type="InterPro" id="IPR036890">
    <property type="entry name" value="HATPase_C_sf"/>
</dbReference>
<evidence type="ECO:0000256" key="7">
    <source>
        <dbReference type="ARBA" id="ARBA00023012"/>
    </source>
</evidence>
<feature type="domain" description="CheW-like" evidence="11">
    <location>
        <begin position="475"/>
        <end position="607"/>
    </location>
</feature>
<accession>A0A2Y9A7C1</accession>
<comment type="subcellular location">
    <subcellularLocation>
        <location evidence="2">Cell membrane</location>
    </subcellularLocation>
</comment>
<dbReference type="InterPro" id="IPR003594">
    <property type="entry name" value="HATPase_dom"/>
</dbReference>
<keyword evidence="14" id="KW-1185">Reference proteome</keyword>
<feature type="compositionally biased region" description="Low complexity" evidence="9">
    <location>
        <begin position="156"/>
        <end position="166"/>
    </location>
</feature>
<evidence type="ECO:0000256" key="5">
    <source>
        <dbReference type="ARBA" id="ARBA00022679"/>
    </source>
</evidence>
<evidence type="ECO:0000259" key="11">
    <source>
        <dbReference type="PROSITE" id="PS50851"/>
    </source>
</evidence>
<dbReference type="SMART" id="SM01231">
    <property type="entry name" value="H-kinase_dim"/>
    <property type="match status" value="1"/>
</dbReference>
<dbReference type="PANTHER" id="PTHR43395:SF1">
    <property type="entry name" value="CHEMOTAXIS PROTEIN CHEA"/>
    <property type="match status" value="1"/>
</dbReference>
<dbReference type="EC" id="2.7.13.3" evidence="3"/>
<evidence type="ECO:0000256" key="9">
    <source>
        <dbReference type="SAM" id="MobiDB-lite"/>
    </source>
</evidence>
<dbReference type="InterPro" id="IPR037006">
    <property type="entry name" value="CheA-like_homodim_sf"/>
</dbReference>
<feature type="region of interest" description="Disordered" evidence="9">
    <location>
        <begin position="156"/>
        <end position="224"/>
    </location>
</feature>
<feature type="compositionally biased region" description="Pro residues" evidence="9">
    <location>
        <begin position="167"/>
        <end position="177"/>
    </location>
</feature>
<dbReference type="Pfam" id="PF02518">
    <property type="entry name" value="HATPase_c"/>
    <property type="match status" value="1"/>
</dbReference>
<evidence type="ECO:0000259" key="10">
    <source>
        <dbReference type="PROSITE" id="PS50109"/>
    </source>
</evidence>
<dbReference type="Pfam" id="PF01627">
    <property type="entry name" value="Hpt"/>
    <property type="match status" value="1"/>
</dbReference>
<protein>
    <recommendedName>
        <fullName evidence="3">histidine kinase</fullName>
        <ecNumber evidence="3">2.7.13.3</ecNumber>
    </recommendedName>
</protein>
<evidence type="ECO:0000256" key="6">
    <source>
        <dbReference type="ARBA" id="ARBA00022777"/>
    </source>
</evidence>
<name>A0A2Y9A7C1_9MICO</name>